<feature type="transmembrane region" description="Helical" evidence="6">
    <location>
        <begin position="223"/>
        <end position="239"/>
    </location>
</feature>
<name>A0A843UCB9_COLES</name>
<dbReference type="AlphaFoldDB" id="A0A843UCB9"/>
<feature type="domain" description="Reticulon" evidence="8">
    <location>
        <begin position="213"/>
        <end position="399"/>
    </location>
</feature>
<dbReference type="GO" id="GO:0009617">
    <property type="term" value="P:response to bacterium"/>
    <property type="evidence" value="ECO:0007669"/>
    <property type="project" value="InterPro"/>
</dbReference>
<dbReference type="GO" id="GO:0005789">
    <property type="term" value="C:endoplasmic reticulum membrane"/>
    <property type="evidence" value="ECO:0007669"/>
    <property type="project" value="UniProtKB-SubCell"/>
</dbReference>
<evidence type="ECO:0000256" key="2">
    <source>
        <dbReference type="ARBA" id="ARBA00022692"/>
    </source>
</evidence>
<evidence type="ECO:0000256" key="5">
    <source>
        <dbReference type="ARBA" id="ARBA00023136"/>
    </source>
</evidence>
<dbReference type="PANTHER" id="PTHR10994:SF177">
    <property type="entry name" value="RETICULON-LIKE PROTEIN B15"/>
    <property type="match status" value="1"/>
</dbReference>
<dbReference type="EMBL" id="NMUH01000476">
    <property type="protein sequence ID" value="MQL79797.1"/>
    <property type="molecule type" value="Genomic_DNA"/>
</dbReference>
<evidence type="ECO:0000256" key="6">
    <source>
        <dbReference type="RuleBase" id="RU363132"/>
    </source>
</evidence>
<comment type="caution">
    <text evidence="6">Lacks conserved residue(s) required for the propagation of feature annotation.</text>
</comment>
<dbReference type="Pfam" id="PF02453">
    <property type="entry name" value="Reticulon"/>
    <property type="match status" value="1"/>
</dbReference>
<feature type="region of interest" description="Disordered" evidence="7">
    <location>
        <begin position="30"/>
        <end position="60"/>
    </location>
</feature>
<feature type="compositionally biased region" description="Basic and acidic residues" evidence="7">
    <location>
        <begin position="31"/>
        <end position="46"/>
    </location>
</feature>
<evidence type="ECO:0000256" key="1">
    <source>
        <dbReference type="ARBA" id="ARBA00004477"/>
    </source>
</evidence>
<dbReference type="Proteomes" id="UP000652761">
    <property type="component" value="Unassembled WGS sequence"/>
</dbReference>
<keyword evidence="10" id="KW-1185">Reference proteome</keyword>
<evidence type="ECO:0000256" key="7">
    <source>
        <dbReference type="SAM" id="MobiDB-lite"/>
    </source>
</evidence>
<evidence type="ECO:0000259" key="8">
    <source>
        <dbReference type="PROSITE" id="PS50845"/>
    </source>
</evidence>
<accession>A0A843UCB9</accession>
<dbReference type="PANTHER" id="PTHR10994">
    <property type="entry name" value="RETICULON"/>
    <property type="match status" value="1"/>
</dbReference>
<organism evidence="9 10">
    <name type="scientific">Colocasia esculenta</name>
    <name type="common">Wild taro</name>
    <name type="synonym">Arum esculentum</name>
    <dbReference type="NCBI Taxonomy" id="4460"/>
    <lineage>
        <taxon>Eukaryota</taxon>
        <taxon>Viridiplantae</taxon>
        <taxon>Streptophyta</taxon>
        <taxon>Embryophyta</taxon>
        <taxon>Tracheophyta</taxon>
        <taxon>Spermatophyta</taxon>
        <taxon>Magnoliopsida</taxon>
        <taxon>Liliopsida</taxon>
        <taxon>Araceae</taxon>
        <taxon>Aroideae</taxon>
        <taxon>Colocasieae</taxon>
        <taxon>Colocasia</taxon>
    </lineage>
</organism>
<feature type="transmembrane region" description="Helical" evidence="6">
    <location>
        <begin position="89"/>
        <end position="108"/>
    </location>
</feature>
<keyword evidence="4 6" id="KW-1133">Transmembrane helix</keyword>
<protein>
    <recommendedName>
        <fullName evidence="6">Reticulon-like protein</fullName>
    </recommendedName>
</protein>
<evidence type="ECO:0000313" key="9">
    <source>
        <dbReference type="EMBL" id="MQL79797.1"/>
    </source>
</evidence>
<feature type="transmembrane region" description="Helical" evidence="6">
    <location>
        <begin position="246"/>
        <end position="265"/>
    </location>
</feature>
<feature type="transmembrane region" description="Helical" evidence="6">
    <location>
        <begin position="318"/>
        <end position="351"/>
    </location>
</feature>
<dbReference type="InterPro" id="IPR003388">
    <property type="entry name" value="Reticulon"/>
</dbReference>
<dbReference type="PROSITE" id="PS50845">
    <property type="entry name" value="RETICULON"/>
    <property type="match status" value="1"/>
</dbReference>
<evidence type="ECO:0000313" key="10">
    <source>
        <dbReference type="Proteomes" id="UP000652761"/>
    </source>
</evidence>
<evidence type="ECO:0000256" key="4">
    <source>
        <dbReference type="ARBA" id="ARBA00022989"/>
    </source>
</evidence>
<keyword evidence="5 6" id="KW-0472">Membrane</keyword>
<dbReference type="OrthoDB" id="567788at2759"/>
<gene>
    <name evidence="9" type="ORF">Taro_012260</name>
</gene>
<feature type="transmembrane region" description="Helical" evidence="6">
    <location>
        <begin position="129"/>
        <end position="153"/>
    </location>
</feature>
<dbReference type="InterPro" id="IPR045064">
    <property type="entry name" value="Reticulon-like"/>
</dbReference>
<keyword evidence="2 6" id="KW-0812">Transmembrane</keyword>
<comment type="subcellular location">
    <subcellularLocation>
        <location evidence="1 6">Endoplasmic reticulum membrane</location>
        <topology evidence="1 6">Multi-pass membrane protein</topology>
    </subcellularLocation>
</comment>
<reference evidence="9" key="1">
    <citation type="submission" date="2017-07" db="EMBL/GenBank/DDBJ databases">
        <title>Taro Niue Genome Assembly and Annotation.</title>
        <authorList>
            <person name="Atibalentja N."/>
            <person name="Keating K."/>
            <person name="Fields C.J."/>
        </authorList>
    </citation>
    <scope>NUCLEOTIDE SEQUENCE</scope>
    <source>
        <strain evidence="9">Niue_2</strain>
        <tissue evidence="9">Leaf</tissue>
    </source>
</reference>
<sequence>MRRPAFSALASAFSPSPSIPLVPVFEAAARNSDRGGERRREEEGSRGKAARAASASRKEGRPALRSAPALVRMTDLLLFSFSADVLMEIWIAVLVFVLSIGVLGWGFIDVVRASATFLGADLLTLSMRLFPFLFSVLVFWSGFVDVDAFVFVVGEMSETVENHSLMDKISEKIHEYKEDSSSSDSEEEDLVPKKKRLFGRKEPVHSVLGGGKCADIILWRNKQITAGILLSGTVIWLLFEWMGYHLLTLICHSLIFALAVLFLWSNASSFVNISPPKFPEVILPEDMFLDIAQTLRHEINEAFATFRYVASGRDLKQFLLVILGLWVMSIVGSWFNFLTLFYIIFVLMYTVPVLYEKHEDHVDTVAERAMVQINKQYAVIDEKVLQKIPKAPFLGKKQH</sequence>
<comment type="caution">
    <text evidence="9">The sequence shown here is derived from an EMBL/GenBank/DDBJ whole genome shotgun (WGS) entry which is preliminary data.</text>
</comment>
<proteinExistence type="predicted"/>
<evidence type="ECO:0000256" key="3">
    <source>
        <dbReference type="ARBA" id="ARBA00022824"/>
    </source>
</evidence>
<keyword evidence="3 6" id="KW-0256">Endoplasmic reticulum</keyword>